<evidence type="ECO:0000313" key="15">
    <source>
        <dbReference type="EMBL" id="GAE30876.1"/>
    </source>
</evidence>
<dbReference type="Pfam" id="PF02518">
    <property type="entry name" value="HATPase_c"/>
    <property type="match status" value="1"/>
</dbReference>
<keyword evidence="6" id="KW-0547">Nucleotide-binding</keyword>
<comment type="subcellular location">
    <subcellularLocation>
        <location evidence="1">Cell membrane</location>
        <topology evidence="1">Multi-pass membrane protein</topology>
    </subcellularLocation>
</comment>
<evidence type="ECO:0000256" key="11">
    <source>
        <dbReference type="ARBA" id="ARBA00023136"/>
    </source>
</evidence>
<evidence type="ECO:0000256" key="4">
    <source>
        <dbReference type="ARBA" id="ARBA00022679"/>
    </source>
</evidence>
<dbReference type="SUPFAM" id="SSF55874">
    <property type="entry name" value="ATPase domain of HSP90 chaperone/DNA topoisomerase II/histidine kinase"/>
    <property type="match status" value="1"/>
</dbReference>
<dbReference type="Gene3D" id="3.30.565.10">
    <property type="entry name" value="Histidine kinase-like ATPase, C-terminal domain"/>
    <property type="match status" value="1"/>
</dbReference>
<dbReference type="InterPro" id="IPR003594">
    <property type="entry name" value="HATPase_dom"/>
</dbReference>
<gene>
    <name evidence="15" type="ORF">JCM9152_2301</name>
</gene>
<dbReference type="Pfam" id="PF06580">
    <property type="entry name" value="His_kinase"/>
    <property type="match status" value="1"/>
</dbReference>
<keyword evidence="2" id="KW-1003">Cell membrane</keyword>
<dbReference type="Gene3D" id="6.10.340.10">
    <property type="match status" value="1"/>
</dbReference>
<keyword evidence="3" id="KW-0597">Phosphoprotein</keyword>
<dbReference type="PANTHER" id="PTHR34220">
    <property type="entry name" value="SENSOR HISTIDINE KINASE YPDA"/>
    <property type="match status" value="1"/>
</dbReference>
<evidence type="ECO:0000256" key="8">
    <source>
        <dbReference type="ARBA" id="ARBA00022840"/>
    </source>
</evidence>
<dbReference type="STRING" id="1236971.JCM9152_2301"/>
<dbReference type="InterPro" id="IPR010559">
    <property type="entry name" value="Sig_transdc_His_kin_internal"/>
</dbReference>
<dbReference type="PANTHER" id="PTHR34220:SF11">
    <property type="entry name" value="SENSOR PROTEIN KINASE HPTS"/>
    <property type="match status" value="1"/>
</dbReference>
<dbReference type="InterPro" id="IPR050640">
    <property type="entry name" value="Bact_2-comp_sensor_kinase"/>
</dbReference>
<evidence type="ECO:0000256" key="7">
    <source>
        <dbReference type="ARBA" id="ARBA00022777"/>
    </source>
</evidence>
<keyword evidence="5 12" id="KW-0812">Transmembrane</keyword>
<evidence type="ECO:0000256" key="6">
    <source>
        <dbReference type="ARBA" id="ARBA00022741"/>
    </source>
</evidence>
<feature type="domain" description="Signal transduction histidine kinase internal region" evidence="14">
    <location>
        <begin position="372"/>
        <end position="451"/>
    </location>
</feature>
<dbReference type="OrthoDB" id="2499756at2"/>
<keyword evidence="9 12" id="KW-1133">Transmembrane helix</keyword>
<evidence type="ECO:0000256" key="9">
    <source>
        <dbReference type="ARBA" id="ARBA00022989"/>
    </source>
</evidence>
<comment type="caution">
    <text evidence="15">The sequence shown here is derived from an EMBL/GenBank/DDBJ whole genome shotgun (WGS) entry which is preliminary data.</text>
</comment>
<dbReference type="GO" id="GO:0005886">
    <property type="term" value="C:plasma membrane"/>
    <property type="evidence" value="ECO:0007669"/>
    <property type="project" value="UniProtKB-SubCell"/>
</dbReference>
<keyword evidence="7 15" id="KW-0418">Kinase</keyword>
<dbReference type="GO" id="GO:0000155">
    <property type="term" value="F:phosphorelay sensor kinase activity"/>
    <property type="evidence" value="ECO:0007669"/>
    <property type="project" value="InterPro"/>
</dbReference>
<evidence type="ECO:0000256" key="12">
    <source>
        <dbReference type="SAM" id="Phobius"/>
    </source>
</evidence>
<dbReference type="Proteomes" id="UP000018895">
    <property type="component" value="Unassembled WGS sequence"/>
</dbReference>
<sequence>MLLKKYRIRQLLFGSFFLFIVLLLFIIIYVSYQYSVSGLLQTTNEYQESQLKLMSDDLTSKIGTFEDYSVVLSRQKNFRDMLADQHWFTSSTSPVTQDFSNIIYSIPAIHSIEIYLTSPPIDNIQYPVRYHDLSVIEDESWYTSIQDISSAWLGPRQVEMVGGETSVISYGRKINTSRGELQSVIIINLDPYTVQGWLFGYSEGGRISLLNQNGVTLASTSEIELDEKVYSKLEKAKEEMDEGEATFQIRHDGQYIVATSIKPVNWTLMEMTPYEQIIAPSREMMKFLILIGVFALLIAFVYTLLLTRSFTKPILHLANVMKRYEVTQPIPRFPKDYNNEFGQLFNGFQDLMNRSKVLYESLDEQNKRQREAEIKALQANINPHFLYNTLDQLNWIAIERGDHDMSKMLELLGKMLRIGLSKGASIITIENELNYLEYYLQLQKIQLEDQLDYEMNVSDQVRYYLIPKLTLQPFVENAIIHGFQDGRKGYITIDIQEHDDHITLQIVDNGIGLVNKPVKHERLPTGGYGIRNVRERLDVYYGDEANVFVKNRDQGGVIVTIQLPKQKDEDGQIHGTS</sequence>
<proteinExistence type="predicted"/>
<keyword evidence="10" id="KW-0902">Two-component regulatory system</keyword>
<keyword evidence="4" id="KW-0808">Transferase</keyword>
<dbReference type="AlphaFoldDB" id="W4QFL6"/>
<name>W4QFL6_9BACI</name>
<evidence type="ECO:0000259" key="14">
    <source>
        <dbReference type="Pfam" id="PF06580"/>
    </source>
</evidence>
<protein>
    <submittedName>
        <fullName evidence="15">Autolysin sensor kinase</fullName>
    </submittedName>
</protein>
<feature type="transmembrane region" description="Helical" evidence="12">
    <location>
        <begin position="287"/>
        <end position="306"/>
    </location>
</feature>
<feature type="transmembrane region" description="Helical" evidence="12">
    <location>
        <begin position="12"/>
        <end position="32"/>
    </location>
</feature>
<dbReference type="RefSeq" id="WP_035343927.1">
    <property type="nucleotide sequence ID" value="NZ_BAUU01000014.1"/>
</dbReference>
<evidence type="ECO:0000313" key="16">
    <source>
        <dbReference type="Proteomes" id="UP000018895"/>
    </source>
</evidence>
<keyword evidence="16" id="KW-1185">Reference proteome</keyword>
<dbReference type="InterPro" id="IPR036890">
    <property type="entry name" value="HATPase_C_sf"/>
</dbReference>
<dbReference type="GO" id="GO:0005524">
    <property type="term" value="F:ATP binding"/>
    <property type="evidence" value="ECO:0007669"/>
    <property type="project" value="UniProtKB-KW"/>
</dbReference>
<keyword evidence="11 12" id="KW-0472">Membrane</keyword>
<evidence type="ECO:0000256" key="3">
    <source>
        <dbReference type="ARBA" id="ARBA00022553"/>
    </source>
</evidence>
<accession>W4QFL6</accession>
<feature type="domain" description="Histidine kinase/HSP90-like ATPase" evidence="13">
    <location>
        <begin position="471"/>
        <end position="566"/>
    </location>
</feature>
<evidence type="ECO:0000256" key="10">
    <source>
        <dbReference type="ARBA" id="ARBA00023012"/>
    </source>
</evidence>
<dbReference type="EMBL" id="BAUU01000014">
    <property type="protein sequence ID" value="GAE30876.1"/>
    <property type="molecule type" value="Genomic_DNA"/>
</dbReference>
<evidence type="ECO:0000259" key="13">
    <source>
        <dbReference type="Pfam" id="PF02518"/>
    </source>
</evidence>
<evidence type="ECO:0000256" key="1">
    <source>
        <dbReference type="ARBA" id="ARBA00004651"/>
    </source>
</evidence>
<reference evidence="15" key="1">
    <citation type="journal article" date="2014" name="Genome Announc.">
        <title>Draft Genome Sequences of Three Alkaliphilic Bacillus Strains, Bacillus wakoensis JCM 9140T, Bacillus akibai JCM 9157T, and Bacillus hemicellulosilyticus JCM 9152T.</title>
        <authorList>
            <person name="Yuki M."/>
            <person name="Oshima K."/>
            <person name="Suda W."/>
            <person name="Oshida Y."/>
            <person name="Kitamura K."/>
            <person name="Iida T."/>
            <person name="Hattori M."/>
            <person name="Ohkuma M."/>
        </authorList>
    </citation>
    <scope>NUCLEOTIDE SEQUENCE [LARGE SCALE GENOMIC DNA]</scope>
    <source>
        <strain evidence="15">JCM 9152</strain>
    </source>
</reference>
<keyword evidence="8" id="KW-0067">ATP-binding</keyword>
<organism evidence="15 16">
    <name type="scientific">Halalkalibacter hemicellulosilyticusJCM 9152</name>
    <dbReference type="NCBI Taxonomy" id="1236971"/>
    <lineage>
        <taxon>Bacteria</taxon>
        <taxon>Bacillati</taxon>
        <taxon>Bacillota</taxon>
        <taxon>Bacilli</taxon>
        <taxon>Bacillales</taxon>
        <taxon>Bacillaceae</taxon>
        <taxon>Halalkalibacter</taxon>
    </lineage>
</organism>
<evidence type="ECO:0000256" key="5">
    <source>
        <dbReference type="ARBA" id="ARBA00022692"/>
    </source>
</evidence>
<evidence type="ECO:0000256" key="2">
    <source>
        <dbReference type="ARBA" id="ARBA00022475"/>
    </source>
</evidence>